<keyword evidence="3 9" id="KW-1003">Cell membrane</keyword>
<evidence type="ECO:0000256" key="9">
    <source>
        <dbReference type="HAMAP-Rule" id="MF_00236"/>
    </source>
</evidence>
<evidence type="ECO:0000313" key="10">
    <source>
        <dbReference type="EMBL" id="MDG3586830.1"/>
    </source>
</evidence>
<comment type="similarity">
    <text evidence="9">Belongs to the TatA/E family.</text>
</comment>
<keyword evidence="7 9" id="KW-0811">Translocation</keyword>
<keyword evidence="5 9" id="KW-0653">Protein transport</keyword>
<comment type="function">
    <text evidence="9">Part of the twin-arginine translocation (Tat) system that transports large folded proteins containing a characteristic twin-arginine motif in their signal peptide across membranes. TatA could form the protein-conducting channel of the Tat system.</text>
</comment>
<comment type="subunit">
    <text evidence="9">Forms a complex with TatC.</text>
</comment>
<evidence type="ECO:0000256" key="7">
    <source>
        <dbReference type="ARBA" id="ARBA00023010"/>
    </source>
</evidence>
<evidence type="ECO:0000256" key="1">
    <source>
        <dbReference type="ARBA" id="ARBA00004162"/>
    </source>
</evidence>
<feature type="transmembrane region" description="Helical" evidence="9">
    <location>
        <begin position="6"/>
        <end position="27"/>
    </location>
</feature>
<name>A0ABT6FU92_9FLAO</name>
<comment type="caution">
    <text evidence="10">The sequence shown here is derived from an EMBL/GenBank/DDBJ whole genome shotgun (WGS) entry which is preliminary data.</text>
</comment>
<dbReference type="EMBL" id="JAPMUA010000004">
    <property type="protein sequence ID" value="MDG3586830.1"/>
    <property type="molecule type" value="Genomic_DNA"/>
</dbReference>
<gene>
    <name evidence="9" type="primary">tatA</name>
    <name evidence="10" type="ORF">OSR52_13215</name>
</gene>
<evidence type="ECO:0000256" key="2">
    <source>
        <dbReference type="ARBA" id="ARBA00022448"/>
    </source>
</evidence>
<dbReference type="PANTHER" id="PTHR42982">
    <property type="entry name" value="SEC-INDEPENDENT PROTEIN TRANSLOCASE PROTEIN TATA"/>
    <property type="match status" value="1"/>
</dbReference>
<dbReference type="PANTHER" id="PTHR42982:SF1">
    <property type="entry name" value="SEC-INDEPENDENT PROTEIN TRANSLOCASE PROTEIN TATA"/>
    <property type="match status" value="1"/>
</dbReference>
<dbReference type="InterPro" id="IPR006312">
    <property type="entry name" value="TatA/E"/>
</dbReference>
<evidence type="ECO:0000256" key="5">
    <source>
        <dbReference type="ARBA" id="ARBA00022927"/>
    </source>
</evidence>
<organism evidence="10 11">
    <name type="scientific">Galbibacter pacificus</name>
    <dbReference type="NCBI Taxonomy" id="2996052"/>
    <lineage>
        <taxon>Bacteria</taxon>
        <taxon>Pseudomonadati</taxon>
        <taxon>Bacteroidota</taxon>
        <taxon>Flavobacteriia</taxon>
        <taxon>Flavobacteriales</taxon>
        <taxon>Flavobacteriaceae</taxon>
        <taxon>Galbibacter</taxon>
    </lineage>
</organism>
<keyword evidence="4 9" id="KW-0812">Transmembrane</keyword>
<dbReference type="NCBIfam" id="TIGR01411">
    <property type="entry name" value="tatAE"/>
    <property type="match status" value="1"/>
</dbReference>
<comment type="subcellular location">
    <subcellularLocation>
        <location evidence="1 9">Cell membrane</location>
        <topology evidence="1 9">Single-pass membrane protein</topology>
    </subcellularLocation>
</comment>
<dbReference type="HAMAP" id="MF_00236">
    <property type="entry name" value="TatA_E"/>
    <property type="match status" value="1"/>
</dbReference>
<keyword evidence="2 9" id="KW-0813">Transport</keyword>
<sequence length="64" mass="7035">MISLNILLGIVGPWQIAIVVILVLLLFGGKKIPELMRGLGSGIKEFKDASKEEESNVDQKKENN</sequence>
<protein>
    <recommendedName>
        <fullName evidence="9">Sec-independent protein translocase protein TatA</fullName>
    </recommendedName>
</protein>
<evidence type="ECO:0000256" key="4">
    <source>
        <dbReference type="ARBA" id="ARBA00022692"/>
    </source>
</evidence>
<keyword evidence="11" id="KW-1185">Reference proteome</keyword>
<dbReference type="Proteomes" id="UP001153642">
    <property type="component" value="Unassembled WGS sequence"/>
</dbReference>
<accession>A0ABT6FU92</accession>
<dbReference type="Pfam" id="PF02416">
    <property type="entry name" value="TatA_B_E"/>
    <property type="match status" value="1"/>
</dbReference>
<keyword evidence="8 9" id="KW-0472">Membrane</keyword>
<dbReference type="InterPro" id="IPR003369">
    <property type="entry name" value="TatA/B/E"/>
</dbReference>
<reference evidence="10" key="1">
    <citation type="submission" date="2022-11" db="EMBL/GenBank/DDBJ databases">
        <title>High-quality draft genome sequence of Galbibacter sp. strain CMA-7.</title>
        <authorList>
            <person name="Wei L."/>
            <person name="Dong C."/>
            <person name="Shao Z."/>
        </authorList>
    </citation>
    <scope>NUCLEOTIDE SEQUENCE</scope>
    <source>
        <strain evidence="10">CMA-7</strain>
    </source>
</reference>
<dbReference type="RefSeq" id="WP_277900546.1">
    <property type="nucleotide sequence ID" value="NZ_JAPMUA010000004.1"/>
</dbReference>
<evidence type="ECO:0000256" key="3">
    <source>
        <dbReference type="ARBA" id="ARBA00022475"/>
    </source>
</evidence>
<dbReference type="Gene3D" id="1.20.5.3310">
    <property type="match status" value="1"/>
</dbReference>
<keyword evidence="6 9" id="KW-1133">Transmembrane helix</keyword>
<evidence type="ECO:0000256" key="8">
    <source>
        <dbReference type="ARBA" id="ARBA00023136"/>
    </source>
</evidence>
<evidence type="ECO:0000256" key="6">
    <source>
        <dbReference type="ARBA" id="ARBA00022989"/>
    </source>
</evidence>
<proteinExistence type="inferred from homology"/>
<evidence type="ECO:0000313" key="11">
    <source>
        <dbReference type="Proteomes" id="UP001153642"/>
    </source>
</evidence>